<proteinExistence type="predicted"/>
<gene>
    <name evidence="2" type="ORF">RNZ46_15525</name>
</gene>
<feature type="signal peptide" evidence="1">
    <location>
        <begin position="1"/>
        <end position="20"/>
    </location>
</feature>
<keyword evidence="3" id="KW-1185">Reference proteome</keyword>
<keyword evidence="1" id="KW-0732">Signal</keyword>
<dbReference type="EMBL" id="CP136521">
    <property type="protein sequence ID" value="WOD43399.1"/>
    <property type="molecule type" value="Genomic_DNA"/>
</dbReference>
<dbReference type="RefSeq" id="WP_316983084.1">
    <property type="nucleotide sequence ID" value="NZ_CP136521.1"/>
</dbReference>
<accession>A0AA97EMY2</accession>
<reference evidence="3" key="1">
    <citation type="submission" date="2024-06" db="EMBL/GenBank/DDBJ databases">
        <title>Hwangdonia haimaensis gen. nov., sp. nov., a member of the family Flavobacteriaceae isolated from the haima cold seep.</title>
        <authorList>
            <person name="Li J."/>
        </authorList>
    </citation>
    <scope>NUCLEOTIDE SEQUENCE [LARGE SCALE GENOMIC DNA]</scope>
    <source>
        <strain evidence="3">SCSIO 19198</strain>
    </source>
</reference>
<protein>
    <submittedName>
        <fullName evidence="2">Uncharacterized protein</fullName>
    </submittedName>
</protein>
<name>A0AA97EMY2_9FLAO</name>
<evidence type="ECO:0000256" key="1">
    <source>
        <dbReference type="SAM" id="SignalP"/>
    </source>
</evidence>
<sequence>MKRLVLLFTVMLIGLAPVSATELNHQKQKTKLDITKRYRFAQPIMFVERGIEFLVFPDGSFDFNTNYGDAFYNDSYYKTRGSKRRSINITYGAPGKRFKYTSKRYRNRGVSISHDRDGKVRRIGNLYLNYDRYGKLKRVGSIYMSYKRNGTLTQVGGLKVKYNHWGEIVYTRGQVNRFSNSCNICGASGCNMDHNHRDRDYDYDDDWYDDDIYDDDDDDHYYYYKQNGKVKKHKKRKH</sequence>
<dbReference type="AlphaFoldDB" id="A0AA97EMY2"/>
<evidence type="ECO:0000313" key="3">
    <source>
        <dbReference type="Proteomes" id="UP001302486"/>
    </source>
</evidence>
<feature type="chain" id="PRO_5041675581" evidence="1">
    <location>
        <begin position="21"/>
        <end position="238"/>
    </location>
</feature>
<organism evidence="2 3">
    <name type="scientific">Hwangdonia lutea</name>
    <dbReference type="NCBI Taxonomy" id="3075823"/>
    <lineage>
        <taxon>Bacteria</taxon>
        <taxon>Pseudomonadati</taxon>
        <taxon>Bacteroidota</taxon>
        <taxon>Flavobacteriia</taxon>
        <taxon>Flavobacteriales</taxon>
        <taxon>Flavobacteriaceae</taxon>
        <taxon>Hwangdonia</taxon>
    </lineage>
</organism>
<evidence type="ECO:0000313" key="2">
    <source>
        <dbReference type="EMBL" id="WOD43399.1"/>
    </source>
</evidence>
<dbReference type="Proteomes" id="UP001302486">
    <property type="component" value="Chromosome"/>
</dbReference>
<dbReference type="KEGG" id="hws:RNZ46_15525"/>